<proteinExistence type="predicted"/>
<sequence length="183" mass="20856">MRGFKYIIVVLVVLQLVACGTSNSTKTTLPTSSAVVDVNDASVNLIGVIHREDLESAYPWFSEGYNNYSVDTKTMEAVKPYLEGVTVKVYMGTWCSDSQREVPNFFKIMDSVDFHNIQVFGLDEDKTSPDGLEKDYNVLNVPTFVFLKDGKEINRMVEFPWDTLEKDMLAIFTTEDYKDPYKE</sequence>
<dbReference type="Proteomes" id="UP001143543">
    <property type="component" value="Unassembled WGS sequence"/>
</dbReference>
<organism evidence="2 3">
    <name type="scientific">Neptunitalea lumnitzerae</name>
    <dbReference type="NCBI Taxonomy" id="2965509"/>
    <lineage>
        <taxon>Bacteria</taxon>
        <taxon>Pseudomonadati</taxon>
        <taxon>Bacteroidota</taxon>
        <taxon>Flavobacteriia</taxon>
        <taxon>Flavobacteriales</taxon>
        <taxon>Flavobacteriaceae</taxon>
        <taxon>Neptunitalea</taxon>
    </lineage>
</organism>
<keyword evidence="3" id="KW-1185">Reference proteome</keyword>
<dbReference type="InterPro" id="IPR036249">
    <property type="entry name" value="Thioredoxin-like_sf"/>
</dbReference>
<dbReference type="SUPFAM" id="SSF52833">
    <property type="entry name" value="Thioredoxin-like"/>
    <property type="match status" value="1"/>
</dbReference>
<dbReference type="RefSeq" id="WP_281765631.1">
    <property type="nucleotide sequence ID" value="NZ_BRVO01000002.1"/>
</dbReference>
<reference evidence="2" key="1">
    <citation type="submission" date="2022-07" db="EMBL/GenBank/DDBJ databases">
        <title>Taxonomy of Novel Oxalotrophic and Methylotrophic Bacteria.</title>
        <authorList>
            <person name="Sahin N."/>
            <person name="Tani A."/>
        </authorList>
    </citation>
    <scope>NUCLEOTIDE SEQUENCE</scope>
    <source>
        <strain evidence="2">Y10</strain>
    </source>
</reference>
<dbReference type="EMBL" id="BRVO01000002">
    <property type="protein sequence ID" value="GLB50015.1"/>
    <property type="molecule type" value="Genomic_DNA"/>
</dbReference>
<keyword evidence="1" id="KW-0732">Signal</keyword>
<evidence type="ECO:0008006" key="4">
    <source>
        <dbReference type="Google" id="ProtNLM"/>
    </source>
</evidence>
<name>A0ABQ5MLS1_9FLAO</name>
<evidence type="ECO:0000313" key="3">
    <source>
        <dbReference type="Proteomes" id="UP001143543"/>
    </source>
</evidence>
<protein>
    <recommendedName>
        <fullName evidence="4">Thioredoxin</fullName>
    </recommendedName>
</protein>
<accession>A0ABQ5MLS1</accession>
<dbReference type="Pfam" id="PF14595">
    <property type="entry name" value="Thioredoxin_9"/>
    <property type="match status" value="1"/>
</dbReference>
<dbReference type="Gene3D" id="3.40.30.10">
    <property type="entry name" value="Glutaredoxin"/>
    <property type="match status" value="1"/>
</dbReference>
<evidence type="ECO:0000313" key="2">
    <source>
        <dbReference type="EMBL" id="GLB50015.1"/>
    </source>
</evidence>
<evidence type="ECO:0000256" key="1">
    <source>
        <dbReference type="SAM" id="SignalP"/>
    </source>
</evidence>
<feature type="chain" id="PRO_5046105949" description="Thioredoxin" evidence="1">
    <location>
        <begin position="25"/>
        <end position="183"/>
    </location>
</feature>
<comment type="caution">
    <text evidence="2">The sequence shown here is derived from an EMBL/GenBank/DDBJ whole genome shotgun (WGS) entry which is preliminary data.</text>
</comment>
<feature type="signal peptide" evidence="1">
    <location>
        <begin position="1"/>
        <end position="24"/>
    </location>
</feature>
<dbReference type="CDD" id="cd02947">
    <property type="entry name" value="TRX_family"/>
    <property type="match status" value="1"/>
</dbReference>
<gene>
    <name evidence="2" type="ORF">Y10_23830</name>
</gene>